<keyword evidence="6" id="KW-1185">Reference proteome</keyword>
<proteinExistence type="inferred from homology"/>
<dbReference type="InterPro" id="IPR050271">
    <property type="entry name" value="UDP-glycosyltransferase"/>
</dbReference>
<dbReference type="AlphaFoldDB" id="A0A914CR79"/>
<dbReference type="SUPFAM" id="SSF53756">
    <property type="entry name" value="UDP-Glycosyltransferase/glycogen phosphorylase"/>
    <property type="match status" value="1"/>
</dbReference>
<evidence type="ECO:0000313" key="7">
    <source>
        <dbReference type="WBParaSite" id="ACRNAN_scaffold13092.g26336.t1"/>
    </source>
</evidence>
<dbReference type="InterPro" id="IPR002213">
    <property type="entry name" value="UDP_glucos_trans"/>
</dbReference>
<evidence type="ECO:0000256" key="5">
    <source>
        <dbReference type="ARBA" id="ARBA00047475"/>
    </source>
</evidence>
<comment type="similarity">
    <text evidence="1">Belongs to the UDP-glycosyltransferase family.</text>
</comment>
<dbReference type="PANTHER" id="PTHR48043">
    <property type="entry name" value="EG:EG0003.4 PROTEIN-RELATED"/>
    <property type="match status" value="1"/>
</dbReference>
<dbReference type="PANTHER" id="PTHR48043:SF145">
    <property type="entry name" value="FI06409P-RELATED"/>
    <property type="match status" value="1"/>
</dbReference>
<dbReference type="Pfam" id="PF00201">
    <property type="entry name" value="UDPGT"/>
    <property type="match status" value="1"/>
</dbReference>
<organism evidence="6 7">
    <name type="scientific">Acrobeloides nanus</name>
    <dbReference type="NCBI Taxonomy" id="290746"/>
    <lineage>
        <taxon>Eukaryota</taxon>
        <taxon>Metazoa</taxon>
        <taxon>Ecdysozoa</taxon>
        <taxon>Nematoda</taxon>
        <taxon>Chromadorea</taxon>
        <taxon>Rhabditida</taxon>
        <taxon>Tylenchina</taxon>
        <taxon>Cephalobomorpha</taxon>
        <taxon>Cephaloboidea</taxon>
        <taxon>Cephalobidae</taxon>
        <taxon>Acrobeloides</taxon>
    </lineage>
</organism>
<accession>A0A914CR79</accession>
<evidence type="ECO:0000256" key="4">
    <source>
        <dbReference type="ARBA" id="ARBA00022679"/>
    </source>
</evidence>
<dbReference type="WBParaSite" id="ACRNAN_scaffold13092.g26336.t1">
    <property type="protein sequence ID" value="ACRNAN_scaffold13092.g26336.t1"/>
    <property type="gene ID" value="ACRNAN_scaffold13092.g26336"/>
</dbReference>
<name>A0A914CR79_9BILA</name>
<dbReference type="GO" id="GO:0015020">
    <property type="term" value="F:glucuronosyltransferase activity"/>
    <property type="evidence" value="ECO:0007669"/>
    <property type="project" value="UniProtKB-EC"/>
</dbReference>
<keyword evidence="4" id="KW-0808">Transferase</keyword>
<evidence type="ECO:0000256" key="3">
    <source>
        <dbReference type="ARBA" id="ARBA00022676"/>
    </source>
</evidence>
<reference evidence="7" key="1">
    <citation type="submission" date="2022-11" db="UniProtKB">
        <authorList>
            <consortium name="WormBaseParasite"/>
        </authorList>
    </citation>
    <scope>IDENTIFICATION</scope>
</reference>
<evidence type="ECO:0000256" key="1">
    <source>
        <dbReference type="ARBA" id="ARBA00009995"/>
    </source>
</evidence>
<evidence type="ECO:0000256" key="2">
    <source>
        <dbReference type="ARBA" id="ARBA00012544"/>
    </source>
</evidence>
<evidence type="ECO:0000313" key="6">
    <source>
        <dbReference type="Proteomes" id="UP000887540"/>
    </source>
</evidence>
<protein>
    <recommendedName>
        <fullName evidence="2">glucuronosyltransferase</fullName>
        <ecNumber evidence="2">2.4.1.17</ecNumber>
    </recommendedName>
</protein>
<dbReference type="EC" id="2.4.1.17" evidence="2"/>
<dbReference type="Proteomes" id="UP000887540">
    <property type="component" value="Unplaced"/>
</dbReference>
<keyword evidence="3" id="KW-0328">Glycosyltransferase</keyword>
<comment type="catalytic activity">
    <reaction evidence="5">
        <text>glucuronate acceptor + UDP-alpha-D-glucuronate = acceptor beta-D-glucuronoside + UDP + H(+)</text>
        <dbReference type="Rhea" id="RHEA:21032"/>
        <dbReference type="ChEBI" id="CHEBI:15378"/>
        <dbReference type="ChEBI" id="CHEBI:58052"/>
        <dbReference type="ChEBI" id="CHEBI:58223"/>
        <dbReference type="ChEBI" id="CHEBI:132367"/>
        <dbReference type="ChEBI" id="CHEBI:132368"/>
        <dbReference type="EC" id="2.4.1.17"/>
    </reaction>
</comment>
<sequence>MYLPEFINNDGNGTKLAKVIVRPRDFPVKTSFSNLQSNIWEAKEQDIFQAWKVASFIGNARSTICKHQLQDQAMMNHLRAEKFDIALGEYTCFYGLLEHIGIDKYITVFNTALLGGSMLGIPSTPSFVPNYVANEFPNSYLSRAKNLISTILSDMRLYGPFLSPIENVCKDLVRPDFDIKEQIGKSAFFLVNVDEFTDFPRPISHKIVYIGGMGQAKPKPLEPDIETGF</sequence>